<keyword evidence="4" id="KW-0472">Membrane</keyword>
<comment type="subcellular location">
    <subcellularLocation>
        <location evidence="1">Cell outer membrane</location>
    </subcellularLocation>
</comment>
<dbReference type="EMBL" id="CP023737">
    <property type="protein sequence ID" value="ATQ67518.1"/>
    <property type="molecule type" value="Genomic_DNA"/>
</dbReference>
<organism evidence="7 8">
    <name type="scientific">Methylosinus trichosporium (strain ATCC 35070 / NCIMB 11131 / UNIQEM 75 / OB3b)</name>
    <dbReference type="NCBI Taxonomy" id="595536"/>
    <lineage>
        <taxon>Bacteria</taxon>
        <taxon>Pseudomonadati</taxon>
        <taxon>Pseudomonadota</taxon>
        <taxon>Alphaproteobacteria</taxon>
        <taxon>Hyphomicrobiales</taxon>
        <taxon>Methylocystaceae</taxon>
        <taxon>Methylosinus</taxon>
    </lineage>
</organism>
<accession>A0A2D2CXR7</accession>
<dbReference type="GO" id="GO:0009279">
    <property type="term" value="C:cell outer membrane"/>
    <property type="evidence" value="ECO:0007669"/>
    <property type="project" value="UniProtKB-SubCell"/>
</dbReference>
<keyword evidence="5" id="KW-0998">Cell outer membrane</keyword>
<dbReference type="PANTHER" id="PTHR38776:SF1">
    <property type="entry name" value="MLTA-INTERACTING PROTEIN-RELATED"/>
    <property type="match status" value="1"/>
</dbReference>
<gene>
    <name evidence="7" type="ORF">CQW49_06160</name>
</gene>
<proteinExistence type="inferred from homology"/>
<comment type="similarity">
    <text evidence="2">Belongs to the MipA/OmpV family.</text>
</comment>
<feature type="chain" id="PRO_5013877747" evidence="6">
    <location>
        <begin position="25"/>
        <end position="271"/>
    </location>
</feature>
<dbReference type="KEGG" id="mtw:CQW49_06160"/>
<keyword evidence="3 6" id="KW-0732">Signal</keyword>
<evidence type="ECO:0000313" key="7">
    <source>
        <dbReference type="EMBL" id="ATQ67518.1"/>
    </source>
</evidence>
<dbReference type="RefSeq" id="WP_003613390.1">
    <property type="nucleotide sequence ID" value="NZ_ADVE02000001.1"/>
</dbReference>
<dbReference type="Proteomes" id="UP000230709">
    <property type="component" value="Chromosome"/>
</dbReference>
<evidence type="ECO:0000313" key="8">
    <source>
        <dbReference type="Proteomes" id="UP000230709"/>
    </source>
</evidence>
<evidence type="ECO:0000256" key="1">
    <source>
        <dbReference type="ARBA" id="ARBA00004442"/>
    </source>
</evidence>
<dbReference type="InterPro" id="IPR010583">
    <property type="entry name" value="MipA"/>
</dbReference>
<keyword evidence="8" id="KW-1185">Reference proteome</keyword>
<dbReference type="STRING" id="595536.GCA_000178815_03925"/>
<dbReference type="PANTHER" id="PTHR38776">
    <property type="entry name" value="MLTA-INTERACTING PROTEIN-RELATED"/>
    <property type="match status" value="1"/>
</dbReference>
<feature type="signal peptide" evidence="6">
    <location>
        <begin position="1"/>
        <end position="24"/>
    </location>
</feature>
<dbReference type="Pfam" id="PF06629">
    <property type="entry name" value="MipA"/>
    <property type="match status" value="1"/>
</dbReference>
<reference evidence="8" key="1">
    <citation type="submission" date="2017-10" db="EMBL/GenBank/DDBJ databases">
        <title>Completed PacBio SMRT sequence of Methylosinus trichosporium OB3b reveals presence of a third large plasmid.</title>
        <authorList>
            <person name="Charles T.C."/>
            <person name="Lynch M.D.J."/>
            <person name="Heil J.R."/>
            <person name="Cheng J."/>
        </authorList>
    </citation>
    <scope>NUCLEOTIDE SEQUENCE [LARGE SCALE GENOMIC DNA]</scope>
    <source>
        <strain evidence="8">OB3b</strain>
    </source>
</reference>
<name>A0A2D2CXR7_METT3</name>
<evidence type="ECO:0000256" key="3">
    <source>
        <dbReference type="ARBA" id="ARBA00022729"/>
    </source>
</evidence>
<dbReference type="AlphaFoldDB" id="A0A2D2CXR7"/>
<protein>
    <submittedName>
        <fullName evidence="7">Structural protein MipA</fullName>
    </submittedName>
</protein>
<evidence type="ECO:0000256" key="6">
    <source>
        <dbReference type="SAM" id="SignalP"/>
    </source>
</evidence>
<evidence type="ECO:0000256" key="5">
    <source>
        <dbReference type="ARBA" id="ARBA00023237"/>
    </source>
</evidence>
<evidence type="ECO:0000256" key="4">
    <source>
        <dbReference type="ARBA" id="ARBA00023136"/>
    </source>
</evidence>
<evidence type="ECO:0000256" key="2">
    <source>
        <dbReference type="ARBA" id="ARBA00005722"/>
    </source>
</evidence>
<sequence length="271" mass="28641">MPLTRSHAIGAVFGLSLLSAAARAGDAPIAAVPDGWIVTVRATGALTPSYPGSARLRPYPFPAIDIRRIGEPELFSTPDEGFGFALIDTKGLRVGPVANFVFKRGQRDGLTGVHTVSLTHEIGGFIEYRAGEHFRARAELRQGIDGHEGFVAALGADVFGGDGRATVSLGPRLSLGDNRYANAYFSVTPAEATLNGRLAPYEATGGFTSAGGLATFRYDFTKNMNATLYGGLQRLTGSVGSSPIPNEVGSRNQFTAGLSIARSFEIRGFTW</sequence>